<dbReference type="PANTHER" id="PTHR30136">
    <property type="entry name" value="HELIX-TURN-HELIX TRANSCRIPTIONAL REGULATOR, ICLR FAMILY"/>
    <property type="match status" value="1"/>
</dbReference>
<keyword evidence="1" id="KW-0805">Transcription regulation</keyword>
<keyword evidence="7" id="KW-1185">Reference proteome</keyword>
<evidence type="ECO:0000313" key="7">
    <source>
        <dbReference type="Proteomes" id="UP000298631"/>
    </source>
</evidence>
<dbReference type="SUPFAM" id="SSF46785">
    <property type="entry name" value="Winged helix' DNA-binding domain"/>
    <property type="match status" value="1"/>
</dbReference>
<gene>
    <name evidence="6" type="ORF">EOK75_16805</name>
</gene>
<dbReference type="EMBL" id="CP039965">
    <property type="protein sequence ID" value="QCO57380.1"/>
    <property type="molecule type" value="Genomic_DNA"/>
</dbReference>
<dbReference type="AlphaFoldDB" id="A0A4P8EJL8"/>
<dbReference type="RefSeq" id="WP_137195175.1">
    <property type="nucleotide sequence ID" value="NZ_CP039965.1"/>
</dbReference>
<dbReference type="Gene3D" id="3.30.450.40">
    <property type="match status" value="1"/>
</dbReference>
<dbReference type="GO" id="GO:0045892">
    <property type="term" value="P:negative regulation of DNA-templated transcription"/>
    <property type="evidence" value="ECO:0007669"/>
    <property type="project" value="TreeGrafter"/>
</dbReference>
<dbReference type="InterPro" id="IPR029016">
    <property type="entry name" value="GAF-like_dom_sf"/>
</dbReference>
<reference evidence="6 7" key="1">
    <citation type="submission" date="2019-05" db="EMBL/GenBank/DDBJ databases">
        <title>Pseudorhodobacter turbinis sp. nov., isolated from the gut of the Korean turban shell.</title>
        <authorList>
            <person name="Jeong Y.-S."/>
            <person name="Kang W.-R."/>
            <person name="Bae J.-W."/>
        </authorList>
    </citation>
    <scope>NUCLEOTIDE SEQUENCE [LARGE SCALE GENOMIC DNA]</scope>
    <source>
        <strain evidence="6 7">S12M18</strain>
        <plasmid evidence="6 7">unnamed1</plasmid>
    </source>
</reference>
<dbReference type="InterPro" id="IPR050707">
    <property type="entry name" value="HTH_MetabolicPath_Reg"/>
</dbReference>
<dbReference type="GO" id="GO:0003677">
    <property type="term" value="F:DNA binding"/>
    <property type="evidence" value="ECO:0007669"/>
    <property type="project" value="UniProtKB-KW"/>
</dbReference>
<feature type="domain" description="IclR-ED" evidence="5">
    <location>
        <begin position="68"/>
        <end position="253"/>
    </location>
</feature>
<keyword evidence="2" id="KW-0238">DNA-binding</keyword>
<dbReference type="Gene3D" id="1.10.10.10">
    <property type="entry name" value="Winged helix-like DNA-binding domain superfamily/Winged helix DNA-binding domain"/>
    <property type="match status" value="1"/>
</dbReference>
<evidence type="ECO:0000313" key="6">
    <source>
        <dbReference type="EMBL" id="QCO57380.1"/>
    </source>
</evidence>
<dbReference type="SUPFAM" id="SSF55781">
    <property type="entry name" value="GAF domain-like"/>
    <property type="match status" value="1"/>
</dbReference>
<evidence type="ECO:0000259" key="4">
    <source>
        <dbReference type="PROSITE" id="PS51077"/>
    </source>
</evidence>
<dbReference type="PROSITE" id="PS51078">
    <property type="entry name" value="ICLR_ED"/>
    <property type="match status" value="1"/>
</dbReference>
<evidence type="ECO:0000256" key="2">
    <source>
        <dbReference type="ARBA" id="ARBA00023125"/>
    </source>
</evidence>
<evidence type="ECO:0000256" key="1">
    <source>
        <dbReference type="ARBA" id="ARBA00023015"/>
    </source>
</evidence>
<keyword evidence="3" id="KW-0804">Transcription</keyword>
<dbReference type="Proteomes" id="UP000298631">
    <property type="component" value="Plasmid unnamed1"/>
</dbReference>
<dbReference type="SMART" id="SM00346">
    <property type="entry name" value="HTH_ICLR"/>
    <property type="match status" value="1"/>
</dbReference>
<dbReference type="GO" id="GO:0003700">
    <property type="term" value="F:DNA-binding transcription factor activity"/>
    <property type="evidence" value="ECO:0007669"/>
    <property type="project" value="TreeGrafter"/>
</dbReference>
<dbReference type="KEGG" id="pseb:EOK75_16805"/>
<protein>
    <submittedName>
        <fullName evidence="6">Transcriptional regulator</fullName>
    </submittedName>
</protein>
<dbReference type="PANTHER" id="PTHR30136:SF23">
    <property type="entry name" value="DNA-BINDING TRANSCRIPTIONAL ACTIVATOR MHPR"/>
    <property type="match status" value="1"/>
</dbReference>
<feature type="domain" description="HTH iclR-type" evidence="4">
    <location>
        <begin position="6"/>
        <end position="67"/>
    </location>
</feature>
<dbReference type="InterPro" id="IPR036388">
    <property type="entry name" value="WH-like_DNA-bd_sf"/>
</dbReference>
<dbReference type="InterPro" id="IPR005471">
    <property type="entry name" value="Tscrpt_reg_IclR_N"/>
</dbReference>
<keyword evidence="6" id="KW-0614">Plasmid</keyword>
<dbReference type="PROSITE" id="PS51077">
    <property type="entry name" value="HTH_ICLR"/>
    <property type="match status" value="1"/>
</dbReference>
<dbReference type="Pfam" id="PF09339">
    <property type="entry name" value="HTH_IclR"/>
    <property type="match status" value="1"/>
</dbReference>
<sequence>MSFDPVQSVTKAFTVLEYVNRRGLASIKDIHETTGIPKPTIVRLLQTLVGVGYVAQDERTRGYHVTATVNRLSSGFHGAPMVIEVAHPLANALTDDIMWPCAICMLDLDAVVINYSTTSSSPIAPFHASLGRRLSLGGRALGRAYACFCPQAEQDILRSVMRTSRDPENYSITDEAFKLMVSQARKDGFVERNADLEPRSSGTIAFPIMLGERVMATFGVTYFRSAIDKAQTREALIDKTRDTVTKIEAALEAAYWP</sequence>
<dbReference type="InterPro" id="IPR014757">
    <property type="entry name" value="Tscrpt_reg_IclR_C"/>
</dbReference>
<evidence type="ECO:0000256" key="3">
    <source>
        <dbReference type="ARBA" id="ARBA00023163"/>
    </source>
</evidence>
<geneLocation type="plasmid" evidence="6 7">
    <name>unnamed1</name>
</geneLocation>
<dbReference type="InterPro" id="IPR036390">
    <property type="entry name" value="WH_DNA-bd_sf"/>
</dbReference>
<proteinExistence type="predicted"/>
<accession>A0A4P8EJL8</accession>
<organism evidence="6 7">
    <name type="scientific">Pseudorhodobacter turbinis</name>
    <dbReference type="NCBI Taxonomy" id="2500533"/>
    <lineage>
        <taxon>Bacteria</taxon>
        <taxon>Pseudomonadati</taxon>
        <taxon>Pseudomonadota</taxon>
        <taxon>Alphaproteobacteria</taxon>
        <taxon>Rhodobacterales</taxon>
        <taxon>Paracoccaceae</taxon>
        <taxon>Pseudorhodobacter</taxon>
    </lineage>
</organism>
<dbReference type="OrthoDB" id="6057486at2"/>
<name>A0A4P8EJL8_9RHOB</name>
<evidence type="ECO:0000259" key="5">
    <source>
        <dbReference type="PROSITE" id="PS51078"/>
    </source>
</evidence>